<dbReference type="PROSITE" id="PS50994">
    <property type="entry name" value="INTEGRASE"/>
    <property type="match status" value="1"/>
</dbReference>
<gene>
    <name evidence="3" type="ORF">C2845_PM12G03110</name>
</gene>
<proteinExistence type="predicted"/>
<comment type="caution">
    <text evidence="3">The sequence shown here is derived from an EMBL/GenBank/DDBJ whole genome shotgun (WGS) entry which is preliminary data.</text>
</comment>
<feature type="signal peptide" evidence="1">
    <location>
        <begin position="1"/>
        <end position="21"/>
    </location>
</feature>
<name>A0A3L6QF42_PANMI</name>
<evidence type="ECO:0000313" key="4">
    <source>
        <dbReference type="Proteomes" id="UP000275267"/>
    </source>
</evidence>
<dbReference type="SUPFAM" id="SSF53098">
    <property type="entry name" value="Ribonuclease H-like"/>
    <property type="match status" value="1"/>
</dbReference>
<dbReference type="InterPro" id="IPR012337">
    <property type="entry name" value="RNaseH-like_sf"/>
</dbReference>
<dbReference type="AlphaFoldDB" id="A0A3L6QF42"/>
<dbReference type="EMBL" id="PQIB02000012">
    <property type="protein sequence ID" value="RLM77946.1"/>
    <property type="molecule type" value="Genomic_DNA"/>
</dbReference>
<reference evidence="4" key="1">
    <citation type="journal article" date="2019" name="Nat. Commun.">
        <title>The genome of broomcorn millet.</title>
        <authorList>
            <person name="Zou C."/>
            <person name="Miki D."/>
            <person name="Li D."/>
            <person name="Tang Q."/>
            <person name="Xiao L."/>
            <person name="Rajput S."/>
            <person name="Deng P."/>
            <person name="Jia W."/>
            <person name="Huang R."/>
            <person name="Zhang M."/>
            <person name="Sun Y."/>
            <person name="Hu J."/>
            <person name="Fu X."/>
            <person name="Schnable P.S."/>
            <person name="Li F."/>
            <person name="Zhang H."/>
            <person name="Feng B."/>
            <person name="Zhu X."/>
            <person name="Liu R."/>
            <person name="Schnable J.C."/>
            <person name="Zhu J.-K."/>
            <person name="Zhang H."/>
        </authorList>
    </citation>
    <scope>NUCLEOTIDE SEQUENCE [LARGE SCALE GENOMIC DNA]</scope>
</reference>
<evidence type="ECO:0000256" key="1">
    <source>
        <dbReference type="SAM" id="SignalP"/>
    </source>
</evidence>
<dbReference type="InterPro" id="IPR036397">
    <property type="entry name" value="RNaseH_sf"/>
</dbReference>
<accession>A0A3L6QF42</accession>
<dbReference type="InterPro" id="IPR001584">
    <property type="entry name" value="Integrase_cat-core"/>
</dbReference>
<keyword evidence="4" id="KW-1185">Reference proteome</keyword>
<dbReference type="STRING" id="4540.A0A3L6QF42"/>
<organism evidence="3 4">
    <name type="scientific">Panicum miliaceum</name>
    <name type="common">Proso millet</name>
    <name type="synonym">Broomcorn millet</name>
    <dbReference type="NCBI Taxonomy" id="4540"/>
    <lineage>
        <taxon>Eukaryota</taxon>
        <taxon>Viridiplantae</taxon>
        <taxon>Streptophyta</taxon>
        <taxon>Embryophyta</taxon>
        <taxon>Tracheophyta</taxon>
        <taxon>Spermatophyta</taxon>
        <taxon>Magnoliopsida</taxon>
        <taxon>Liliopsida</taxon>
        <taxon>Poales</taxon>
        <taxon>Poaceae</taxon>
        <taxon>PACMAD clade</taxon>
        <taxon>Panicoideae</taxon>
        <taxon>Panicodae</taxon>
        <taxon>Paniceae</taxon>
        <taxon>Panicinae</taxon>
        <taxon>Panicum</taxon>
        <taxon>Panicum sect. Panicum</taxon>
    </lineage>
</organism>
<dbReference type="PANTHER" id="PTHR35046:SF9">
    <property type="entry name" value="RNA-DIRECTED DNA POLYMERASE"/>
    <property type="match status" value="1"/>
</dbReference>
<dbReference type="Pfam" id="PF00665">
    <property type="entry name" value="rve"/>
    <property type="match status" value="1"/>
</dbReference>
<dbReference type="Gene3D" id="3.30.420.10">
    <property type="entry name" value="Ribonuclease H-like superfamily/Ribonuclease H"/>
    <property type="match status" value="1"/>
</dbReference>
<dbReference type="GO" id="GO:0003676">
    <property type="term" value="F:nucleic acid binding"/>
    <property type="evidence" value="ECO:0007669"/>
    <property type="project" value="InterPro"/>
</dbReference>
<evidence type="ECO:0000259" key="2">
    <source>
        <dbReference type="PROSITE" id="PS50994"/>
    </source>
</evidence>
<evidence type="ECO:0000313" key="3">
    <source>
        <dbReference type="EMBL" id="RLM77946.1"/>
    </source>
</evidence>
<keyword evidence="1" id="KW-0732">Signal</keyword>
<dbReference type="PANTHER" id="PTHR35046">
    <property type="entry name" value="ZINC KNUCKLE (CCHC-TYPE) FAMILY PROTEIN"/>
    <property type="match status" value="1"/>
</dbReference>
<dbReference type="GO" id="GO:0015074">
    <property type="term" value="P:DNA integration"/>
    <property type="evidence" value="ECO:0007669"/>
    <property type="project" value="InterPro"/>
</dbReference>
<dbReference type="Proteomes" id="UP000275267">
    <property type="component" value="Unassembled WGS sequence"/>
</dbReference>
<feature type="chain" id="PRO_5017997363" description="Integrase catalytic domain-containing protein" evidence="1">
    <location>
        <begin position="22"/>
        <end position="197"/>
    </location>
</feature>
<feature type="domain" description="Integrase catalytic" evidence="2">
    <location>
        <begin position="12"/>
        <end position="132"/>
    </location>
</feature>
<dbReference type="OrthoDB" id="674670at2759"/>
<sequence length="197" mass="21590">MEHLLPGGLLLPLPVPSAVWADVDMDFIEGLPKVGGKSVILTVVDRFSKYCHFIPLGHPYSAEMVAKAFSAEIVRLHGVPQSIVSDRDPVFTSGFWKELFTFSGAKLHMTTAFHPQEDGQVEAGNKVITMYLHCFTGDPDNPPGDAVQAGVWPRPAVDPFLRARRLQSGGGGRMAVSMISFTTGMMMRAHFLTGRHR</sequence>
<protein>
    <recommendedName>
        <fullName evidence="2">Integrase catalytic domain-containing protein</fullName>
    </recommendedName>
</protein>